<dbReference type="OrthoDB" id="5308957at2759"/>
<keyword evidence="5" id="KW-1185">Reference proteome</keyword>
<feature type="chain" id="PRO_5024933363" description="Clr5 domain-containing protein" evidence="2">
    <location>
        <begin position="27"/>
        <end position="148"/>
    </location>
</feature>
<organism evidence="4 5">
    <name type="scientific">Colletotrichum shisoi</name>
    <dbReference type="NCBI Taxonomy" id="2078593"/>
    <lineage>
        <taxon>Eukaryota</taxon>
        <taxon>Fungi</taxon>
        <taxon>Dikarya</taxon>
        <taxon>Ascomycota</taxon>
        <taxon>Pezizomycotina</taxon>
        <taxon>Sordariomycetes</taxon>
        <taxon>Hypocreomycetidae</taxon>
        <taxon>Glomerellales</taxon>
        <taxon>Glomerellaceae</taxon>
        <taxon>Colletotrichum</taxon>
        <taxon>Colletotrichum destructivum species complex</taxon>
    </lineage>
</organism>
<gene>
    <name evidence="4" type="ORF">CSHISOI_05665</name>
</gene>
<proteinExistence type="predicted"/>
<dbReference type="InterPro" id="IPR025676">
    <property type="entry name" value="Clr5_dom"/>
</dbReference>
<comment type="caution">
    <text evidence="4">The sequence shown here is derived from an EMBL/GenBank/DDBJ whole genome shotgun (WGS) entry which is preliminary data.</text>
</comment>
<feature type="non-terminal residue" evidence="4">
    <location>
        <position position="148"/>
    </location>
</feature>
<feature type="region of interest" description="Disordered" evidence="1">
    <location>
        <begin position="89"/>
        <end position="115"/>
    </location>
</feature>
<dbReference type="AlphaFoldDB" id="A0A5Q4BTW9"/>
<protein>
    <recommendedName>
        <fullName evidence="3">Clr5 domain-containing protein</fullName>
    </recommendedName>
</protein>
<dbReference type="Proteomes" id="UP000326340">
    <property type="component" value="Unassembled WGS sequence"/>
</dbReference>
<name>A0A5Q4BTW9_9PEZI</name>
<feature type="domain" description="Clr5" evidence="3">
    <location>
        <begin position="111"/>
        <end position="148"/>
    </location>
</feature>
<evidence type="ECO:0000256" key="1">
    <source>
        <dbReference type="SAM" id="MobiDB-lite"/>
    </source>
</evidence>
<evidence type="ECO:0000256" key="2">
    <source>
        <dbReference type="SAM" id="SignalP"/>
    </source>
</evidence>
<dbReference type="EMBL" id="PUHP01000452">
    <property type="protein sequence ID" value="TQN69927.1"/>
    <property type="molecule type" value="Genomic_DNA"/>
</dbReference>
<keyword evidence="2" id="KW-0732">Signal</keyword>
<evidence type="ECO:0000313" key="5">
    <source>
        <dbReference type="Proteomes" id="UP000326340"/>
    </source>
</evidence>
<feature type="region of interest" description="Disordered" evidence="1">
    <location>
        <begin position="29"/>
        <end position="49"/>
    </location>
</feature>
<reference evidence="4 5" key="1">
    <citation type="journal article" date="2019" name="Sci. Rep.">
        <title>Colletotrichum shisoi sp. nov., an anthracnose pathogen of Perilla frutescens in Japan: molecular phylogenetic, morphological and genomic evidence.</title>
        <authorList>
            <person name="Gan P."/>
            <person name="Tsushima A."/>
            <person name="Hiroyama R."/>
            <person name="Narusaka M."/>
            <person name="Takano Y."/>
            <person name="Narusaka Y."/>
            <person name="Kawaradani M."/>
            <person name="Damm U."/>
            <person name="Shirasu K."/>
        </authorList>
    </citation>
    <scope>NUCLEOTIDE SEQUENCE [LARGE SCALE GENOMIC DNA]</scope>
    <source>
        <strain evidence="4 5">PG-2018a</strain>
    </source>
</reference>
<feature type="signal peptide" evidence="2">
    <location>
        <begin position="1"/>
        <end position="26"/>
    </location>
</feature>
<evidence type="ECO:0000313" key="4">
    <source>
        <dbReference type="EMBL" id="TQN69927.1"/>
    </source>
</evidence>
<evidence type="ECO:0000259" key="3">
    <source>
        <dbReference type="Pfam" id="PF14420"/>
    </source>
</evidence>
<feature type="compositionally biased region" description="Polar residues" evidence="1">
    <location>
        <begin position="92"/>
        <end position="103"/>
    </location>
</feature>
<sequence length="148" mass="16152">MTEGSGLLVLLLVLLLNLFGSFLTHGGPKSLSHGPQSFPHRDTLLGTLDGDQAASEPQLWDTSADYTELITSPGALGLMQGLAFRPAPASPHVTTWPTTSTGQPRVRRPESQEDWDAKKDTIRNLYLEENLPLQDVIDTMSKKHSFSA</sequence>
<accession>A0A5Q4BTW9</accession>
<dbReference type="Pfam" id="PF14420">
    <property type="entry name" value="Clr5"/>
    <property type="match status" value="1"/>
</dbReference>